<feature type="transmembrane region" description="Helical" evidence="7">
    <location>
        <begin position="264"/>
        <end position="287"/>
    </location>
</feature>
<evidence type="ECO:0000256" key="5">
    <source>
        <dbReference type="ARBA" id="ARBA00023136"/>
    </source>
</evidence>
<organism evidence="8 9">
    <name type="scientific">Emiliania huxleyi (strain CCMP1516)</name>
    <dbReference type="NCBI Taxonomy" id="280463"/>
    <lineage>
        <taxon>Eukaryota</taxon>
        <taxon>Haptista</taxon>
        <taxon>Haptophyta</taxon>
        <taxon>Prymnesiophyceae</taxon>
        <taxon>Isochrysidales</taxon>
        <taxon>Noelaerhabdaceae</taxon>
        <taxon>Emiliania</taxon>
    </lineage>
</organism>
<evidence type="ECO:0000256" key="2">
    <source>
        <dbReference type="ARBA" id="ARBA00022448"/>
    </source>
</evidence>
<evidence type="ECO:0008006" key="10">
    <source>
        <dbReference type="Google" id="ProtNLM"/>
    </source>
</evidence>
<dbReference type="InterPro" id="IPR036259">
    <property type="entry name" value="MFS_trans_sf"/>
</dbReference>
<accession>A0A0D3J7H5</accession>
<evidence type="ECO:0000256" key="4">
    <source>
        <dbReference type="ARBA" id="ARBA00022989"/>
    </source>
</evidence>
<feature type="region of interest" description="Disordered" evidence="6">
    <location>
        <begin position="49"/>
        <end position="69"/>
    </location>
</feature>
<keyword evidence="5 7" id="KW-0472">Membrane</keyword>
<reference evidence="8" key="2">
    <citation type="submission" date="2024-10" db="UniProtKB">
        <authorList>
            <consortium name="EnsemblProtists"/>
        </authorList>
    </citation>
    <scope>IDENTIFICATION</scope>
</reference>
<feature type="transmembrane region" description="Helical" evidence="7">
    <location>
        <begin position="191"/>
        <end position="209"/>
    </location>
</feature>
<dbReference type="GeneID" id="17265162"/>
<dbReference type="RefSeq" id="XP_005771889.1">
    <property type="nucleotide sequence ID" value="XM_005771832.1"/>
</dbReference>
<evidence type="ECO:0000256" key="6">
    <source>
        <dbReference type="SAM" id="MobiDB-lite"/>
    </source>
</evidence>
<feature type="transmembrane region" description="Helical" evidence="7">
    <location>
        <begin position="163"/>
        <end position="184"/>
    </location>
</feature>
<feature type="transmembrane region" description="Helical" evidence="7">
    <location>
        <begin position="103"/>
        <end position="124"/>
    </location>
</feature>
<evidence type="ECO:0000313" key="8">
    <source>
        <dbReference type="EnsemblProtists" id="EOD19460"/>
    </source>
</evidence>
<dbReference type="Proteomes" id="UP000013827">
    <property type="component" value="Unassembled WGS sequence"/>
</dbReference>
<keyword evidence="9" id="KW-1185">Reference proteome</keyword>
<dbReference type="EnsemblProtists" id="EOD19460">
    <property type="protein sequence ID" value="EOD19460"/>
    <property type="gene ID" value="EMIHUDRAFT_208999"/>
</dbReference>
<sequence>MGSRVGWPESPAWLMAQGRTEDVMAVLQQIGKMNGTSLPPDFILISSTAAPEPSNSPASPPLTPVSKRATRVGPTSTAWDYDAVAPPADRWAFLQLPWMKTTAVLLAFLWFLSNFGYGVAALRIDLAPPPLTVPIPPPGIFNSMNLELVAAKLGGVPTSDNTYLQAIYMSAAAPVGALAGAFIVDSPLGRKWTLVVGILTMAASMIGFLRTSTENGVVMTGALTQATSQIMYAALYLYTPEVFPTAVRGTCVSTLSLLSRIAGIIAPIGVSANGVVFVGLSCIGTMAPRATRSPRRFSRTIPMEDPPSLSA</sequence>
<dbReference type="Gene3D" id="1.20.1250.20">
    <property type="entry name" value="MFS general substrate transporter like domains"/>
    <property type="match status" value="1"/>
</dbReference>
<keyword evidence="3 7" id="KW-0812">Transmembrane</keyword>
<evidence type="ECO:0000256" key="3">
    <source>
        <dbReference type="ARBA" id="ARBA00022692"/>
    </source>
</evidence>
<name>A0A0D3J7H5_EMIH1</name>
<dbReference type="SUPFAM" id="SSF103473">
    <property type="entry name" value="MFS general substrate transporter"/>
    <property type="match status" value="1"/>
</dbReference>
<dbReference type="eggNOG" id="KOG0253">
    <property type="taxonomic scope" value="Eukaryota"/>
</dbReference>
<dbReference type="HOGENOM" id="CLU_895532_0_0_1"/>
<dbReference type="PANTHER" id="PTHR23511">
    <property type="entry name" value="SYNAPTIC VESICLE GLYCOPROTEIN 2"/>
    <property type="match status" value="1"/>
</dbReference>
<proteinExistence type="predicted"/>
<dbReference type="GO" id="GO:0016020">
    <property type="term" value="C:membrane"/>
    <property type="evidence" value="ECO:0007669"/>
    <property type="project" value="UniProtKB-SubCell"/>
</dbReference>
<evidence type="ECO:0000256" key="1">
    <source>
        <dbReference type="ARBA" id="ARBA00004141"/>
    </source>
</evidence>
<keyword evidence="4 7" id="KW-1133">Transmembrane helix</keyword>
<dbReference type="AlphaFoldDB" id="A0A0D3J7H5"/>
<comment type="subcellular location">
    <subcellularLocation>
        <location evidence="1">Membrane</location>
        <topology evidence="1">Multi-pass membrane protein</topology>
    </subcellularLocation>
</comment>
<keyword evidence="2" id="KW-0813">Transport</keyword>
<reference evidence="9" key="1">
    <citation type="journal article" date="2013" name="Nature">
        <title>Pan genome of the phytoplankton Emiliania underpins its global distribution.</title>
        <authorList>
            <person name="Read B.A."/>
            <person name="Kegel J."/>
            <person name="Klute M.J."/>
            <person name="Kuo A."/>
            <person name="Lefebvre S.C."/>
            <person name="Maumus F."/>
            <person name="Mayer C."/>
            <person name="Miller J."/>
            <person name="Monier A."/>
            <person name="Salamov A."/>
            <person name="Young J."/>
            <person name="Aguilar M."/>
            <person name="Claverie J.M."/>
            <person name="Frickenhaus S."/>
            <person name="Gonzalez K."/>
            <person name="Herman E.K."/>
            <person name="Lin Y.C."/>
            <person name="Napier J."/>
            <person name="Ogata H."/>
            <person name="Sarno A.F."/>
            <person name="Shmutz J."/>
            <person name="Schroeder D."/>
            <person name="de Vargas C."/>
            <person name="Verret F."/>
            <person name="von Dassow P."/>
            <person name="Valentin K."/>
            <person name="Van de Peer Y."/>
            <person name="Wheeler G."/>
            <person name="Dacks J.B."/>
            <person name="Delwiche C.F."/>
            <person name="Dyhrman S.T."/>
            <person name="Glockner G."/>
            <person name="John U."/>
            <person name="Richards T."/>
            <person name="Worden A.Z."/>
            <person name="Zhang X."/>
            <person name="Grigoriev I.V."/>
            <person name="Allen A.E."/>
            <person name="Bidle K."/>
            <person name="Borodovsky M."/>
            <person name="Bowler C."/>
            <person name="Brownlee C."/>
            <person name="Cock J.M."/>
            <person name="Elias M."/>
            <person name="Gladyshev V.N."/>
            <person name="Groth M."/>
            <person name="Guda C."/>
            <person name="Hadaegh A."/>
            <person name="Iglesias-Rodriguez M.D."/>
            <person name="Jenkins J."/>
            <person name="Jones B.M."/>
            <person name="Lawson T."/>
            <person name="Leese F."/>
            <person name="Lindquist E."/>
            <person name="Lobanov A."/>
            <person name="Lomsadze A."/>
            <person name="Malik S.B."/>
            <person name="Marsh M.E."/>
            <person name="Mackinder L."/>
            <person name="Mock T."/>
            <person name="Mueller-Roeber B."/>
            <person name="Pagarete A."/>
            <person name="Parker M."/>
            <person name="Probert I."/>
            <person name="Quesneville H."/>
            <person name="Raines C."/>
            <person name="Rensing S.A."/>
            <person name="Riano-Pachon D.M."/>
            <person name="Richier S."/>
            <person name="Rokitta S."/>
            <person name="Shiraiwa Y."/>
            <person name="Soanes D.M."/>
            <person name="van der Giezen M."/>
            <person name="Wahlund T.M."/>
            <person name="Williams B."/>
            <person name="Wilson W."/>
            <person name="Wolfe G."/>
            <person name="Wurch L.L."/>
        </authorList>
    </citation>
    <scope>NUCLEOTIDE SEQUENCE</scope>
</reference>
<dbReference type="KEGG" id="ehx:EMIHUDRAFT_208999"/>
<dbReference type="PaxDb" id="2903-EOD19460"/>
<evidence type="ECO:0000256" key="7">
    <source>
        <dbReference type="SAM" id="Phobius"/>
    </source>
</evidence>
<dbReference type="PANTHER" id="PTHR23511:SF5">
    <property type="entry name" value="MAJOR FACILITATOR-TYPE TRANSPORTER HXNZ-RELATED"/>
    <property type="match status" value="1"/>
</dbReference>
<evidence type="ECO:0000313" key="9">
    <source>
        <dbReference type="Proteomes" id="UP000013827"/>
    </source>
</evidence>
<protein>
    <recommendedName>
        <fullName evidence="10">Major facilitator superfamily (MFS) profile domain-containing protein</fullName>
    </recommendedName>
</protein>